<feature type="domain" description="DhaL" evidence="5">
    <location>
        <begin position="379"/>
        <end position="577"/>
    </location>
</feature>
<keyword evidence="3" id="KW-0418">Kinase</keyword>
<proteinExistence type="predicted"/>
<evidence type="ECO:0000313" key="8">
    <source>
        <dbReference type="Proteomes" id="UP001165060"/>
    </source>
</evidence>
<evidence type="ECO:0000256" key="4">
    <source>
        <dbReference type="ARBA" id="ARBA00022840"/>
    </source>
</evidence>
<keyword evidence="8" id="KW-1185">Reference proteome</keyword>
<organism evidence="7 8">
    <name type="scientific">Tetraparma gracilis</name>
    <dbReference type="NCBI Taxonomy" id="2962635"/>
    <lineage>
        <taxon>Eukaryota</taxon>
        <taxon>Sar</taxon>
        <taxon>Stramenopiles</taxon>
        <taxon>Ochrophyta</taxon>
        <taxon>Bolidophyceae</taxon>
        <taxon>Parmales</taxon>
        <taxon>Triparmaceae</taxon>
        <taxon>Tetraparma</taxon>
    </lineage>
</organism>
<dbReference type="InterPro" id="IPR004006">
    <property type="entry name" value="DhaK_dom"/>
</dbReference>
<keyword evidence="2" id="KW-0547">Nucleotide-binding</keyword>
<evidence type="ECO:0000256" key="1">
    <source>
        <dbReference type="ARBA" id="ARBA00022679"/>
    </source>
</evidence>
<dbReference type="SUPFAM" id="SSF82549">
    <property type="entry name" value="DAK1/DegV-like"/>
    <property type="match status" value="1"/>
</dbReference>
<sequence length="580" mass="58148">MSGKHFVNAPTSAVSDALSGLLLATPSLRALSSSPHVVVRSTPTPGDVALLSGGGSGHEPAHAGFVGAGMLHSAVCGGMFASPSVLEVSRSIAAIAAPGGPGCLMVVKNYTGDRLNFTLAMNKACGRGVDVRMTVVADDCAVPREQGITGRRGVAGAVFVHKCAGAASAGGGALDEVERVAGLVGGRVMSMGCSLGSVALPGAGGGERLGKDQMEVGMGIHGEQGASREKIRPCKEIVKEICGQIVDYGYGEGGRTKIKKGDKLALLVNNLGATSVFEMYIIARDAIEYFKGLGCKVDRCYVGSFMTSFGMHGASVSALVLDEAGEIAELLDAPTECKAWQMAESLSATPPPGPLPMPDTTPDNKAPFKESVAIPDFAAAATAAVTAIAAGLSAAEAELTENDKVVGDGDCGITMKRGADALLAAVPGYSLSAPSQLFLEMADTVSAAMGGTSGALFEIFCRSAALHLRAAQAGGAAPVTGAALAGALCAGADAVRAAGGARVGYRTMVDALEPAAAAARAGGSPGDAARAAREGAESTREMRALAGRSNYVPFERVKGIPDPGAVAVAIIIEAIAGSCA</sequence>
<dbReference type="Pfam" id="PF02734">
    <property type="entry name" value="Dak2"/>
    <property type="match status" value="1"/>
</dbReference>
<accession>A0ABQ6M3W0</accession>
<evidence type="ECO:0000256" key="3">
    <source>
        <dbReference type="ARBA" id="ARBA00022777"/>
    </source>
</evidence>
<dbReference type="EMBL" id="BRYB01002402">
    <property type="protein sequence ID" value="GMI19052.1"/>
    <property type="molecule type" value="Genomic_DNA"/>
</dbReference>
<evidence type="ECO:0000256" key="2">
    <source>
        <dbReference type="ARBA" id="ARBA00022741"/>
    </source>
</evidence>
<dbReference type="Gene3D" id="3.30.1180.20">
    <property type="entry name" value="Dihydroxyacetone kinase, domain 2"/>
    <property type="match status" value="1"/>
</dbReference>
<reference evidence="7 8" key="1">
    <citation type="journal article" date="2023" name="Commun. Biol.">
        <title>Genome analysis of Parmales, the sister group of diatoms, reveals the evolutionary specialization of diatoms from phago-mixotrophs to photoautotrophs.</title>
        <authorList>
            <person name="Ban H."/>
            <person name="Sato S."/>
            <person name="Yoshikawa S."/>
            <person name="Yamada K."/>
            <person name="Nakamura Y."/>
            <person name="Ichinomiya M."/>
            <person name="Sato N."/>
            <person name="Blanc-Mathieu R."/>
            <person name="Endo H."/>
            <person name="Kuwata A."/>
            <person name="Ogata H."/>
        </authorList>
    </citation>
    <scope>NUCLEOTIDE SEQUENCE [LARGE SCALE GENOMIC DNA]</scope>
</reference>
<feature type="domain" description="DhaK" evidence="6">
    <location>
        <begin position="9"/>
        <end position="340"/>
    </location>
</feature>
<dbReference type="Proteomes" id="UP001165060">
    <property type="component" value="Unassembled WGS sequence"/>
</dbReference>
<comment type="caution">
    <text evidence="7">The sequence shown here is derived from an EMBL/GenBank/DDBJ whole genome shotgun (WGS) entry which is preliminary data.</text>
</comment>
<dbReference type="Gene3D" id="3.40.50.10440">
    <property type="entry name" value="Dihydroxyacetone kinase, domain 1"/>
    <property type="match status" value="1"/>
</dbReference>
<dbReference type="PROSITE" id="PS51481">
    <property type="entry name" value="DHAK"/>
    <property type="match status" value="1"/>
</dbReference>
<dbReference type="SUPFAM" id="SSF101473">
    <property type="entry name" value="DhaL-like"/>
    <property type="match status" value="1"/>
</dbReference>
<protein>
    <recommendedName>
        <fullName evidence="9">Dihydroxyacetone kinase</fullName>
    </recommendedName>
</protein>
<dbReference type="PANTHER" id="PTHR28629">
    <property type="entry name" value="TRIOKINASE/FMN CYCLASE"/>
    <property type="match status" value="1"/>
</dbReference>
<evidence type="ECO:0000259" key="6">
    <source>
        <dbReference type="PROSITE" id="PS51481"/>
    </source>
</evidence>
<dbReference type="Gene3D" id="1.25.40.340">
    <property type="match status" value="1"/>
</dbReference>
<dbReference type="PROSITE" id="PS51480">
    <property type="entry name" value="DHAL"/>
    <property type="match status" value="1"/>
</dbReference>
<evidence type="ECO:0000259" key="5">
    <source>
        <dbReference type="PROSITE" id="PS51480"/>
    </source>
</evidence>
<dbReference type="SMART" id="SM01120">
    <property type="entry name" value="Dak2"/>
    <property type="match status" value="1"/>
</dbReference>
<evidence type="ECO:0000313" key="7">
    <source>
        <dbReference type="EMBL" id="GMI19052.1"/>
    </source>
</evidence>
<dbReference type="InterPro" id="IPR036117">
    <property type="entry name" value="DhaL_dom_sf"/>
</dbReference>
<keyword evidence="1" id="KW-0808">Transferase</keyword>
<gene>
    <name evidence="7" type="ORF">TeGR_g11604</name>
</gene>
<dbReference type="PANTHER" id="PTHR28629:SF4">
    <property type="entry name" value="TRIOKINASE_FMN CYCLASE"/>
    <property type="match status" value="1"/>
</dbReference>
<name>A0ABQ6M3W0_9STRA</name>
<dbReference type="InterPro" id="IPR050861">
    <property type="entry name" value="Dihydroxyacetone_Kinase"/>
</dbReference>
<dbReference type="InterPro" id="IPR004007">
    <property type="entry name" value="DhaL_dom"/>
</dbReference>
<evidence type="ECO:0008006" key="9">
    <source>
        <dbReference type="Google" id="ProtNLM"/>
    </source>
</evidence>
<keyword evidence="4" id="KW-0067">ATP-binding</keyword>
<dbReference type="Pfam" id="PF02733">
    <property type="entry name" value="Dak1"/>
    <property type="match status" value="1"/>
</dbReference>